<keyword evidence="1" id="KW-0863">Zinc-finger</keyword>
<evidence type="ECO:0000313" key="5">
    <source>
        <dbReference type="Proteomes" id="UP000054477"/>
    </source>
</evidence>
<dbReference type="EMBL" id="KN839253">
    <property type="protein sequence ID" value="KIJ90195.1"/>
    <property type="molecule type" value="Genomic_DNA"/>
</dbReference>
<sequence length="986" mass="112953">MDENTPPVQCSKPGCKRFSTGKFKRCDPCRTRQAGLVRNSRLREKTAATVRTTSLSKGKKRTREETSALEERPTQRARGHSLGSAPKNPSTTSDDEEDDEEDGLPFLTLDMKAAEDYMDAEDLFHTLRAQFKASAHVDFHGTYPIDEDDHITPKEHTHMLAEELWKITGYRFTVHDNRALKGGHTTRFWCSQDEARKKVSKPSENPNAKHRDNIGMKRYPCQSALSVKYKRSKNGAYNIFIWLQHHIIQEQGEWSTPSAMVTKIQATYPQITTSQIYSAWKEFSETFWRREDAQLPSARTLLAEVSDDVDIFEPVGVPEDVEILAWAMKWIAEPLRGKVVEIGIDATYNTNSKHLELYSIMGEYDNAGFPLTYCLLSTATAIDTGKRKKAIAAWSRCLRDKYGVSPVFIHSDKDMGEIGAVQDTWEAKINLCWWHLRRAVRTRLAKSKLATSPYNVNRAIAEFIFIKRDFIPPGTGVDIDDYEGGIPDIELPPLVNDEAVATQPAALPAVPTSTSPLHLAAAAVQPPALAPSEHLSHQSPPPPLADTTNFLRIKLPLPYIASAIGRVIRGEGFRLSIAAAHLPTIEEQEELVELGGSADNQSEASVIDDDDDNEKQGRRTFCAPLYRDAIIKMMERHYCAYPSIPGCSAPSPELIKKWAVQRMYDFCERHGLPEVWVYLWENWYRAGRWELWARCAHKLIPRLKTTMILESHWRRIKHDFLHHFHMPRCDFLVWILVTKLAPSYYRKLDILLTEQARYRELSSWRKGFKKIWRKLEETPITMPINDAYQPKVEQWVCTCPAFAISRFLVCKHLVQRMQKVPPIFFLEAERFRELPFWRHKTLRPLEEYRNNSTAVATWPAEGRDEDPDVGAEGDDENEGGSIDEEDEEEEVGTYQHNGRTFEEALMDEIKLIEEFTAGLKHQAQFRDRRLLHALQREGAGFLRFGGACMDKERRMNSTRNPTPLTWEKSTSSAMFYRARPTVDRST</sequence>
<dbReference type="Pfam" id="PF10551">
    <property type="entry name" value="MULE"/>
    <property type="match status" value="1"/>
</dbReference>
<dbReference type="HOGENOM" id="CLU_016704_1_0_1"/>
<reference evidence="4 5" key="1">
    <citation type="submission" date="2014-04" db="EMBL/GenBank/DDBJ databases">
        <authorList>
            <consortium name="DOE Joint Genome Institute"/>
            <person name="Kuo A."/>
            <person name="Kohler A."/>
            <person name="Nagy L.G."/>
            <person name="Floudas D."/>
            <person name="Copeland A."/>
            <person name="Barry K.W."/>
            <person name="Cichocki N."/>
            <person name="Veneault-Fourrey C."/>
            <person name="LaButti K."/>
            <person name="Lindquist E.A."/>
            <person name="Lipzen A."/>
            <person name="Lundell T."/>
            <person name="Morin E."/>
            <person name="Murat C."/>
            <person name="Sun H."/>
            <person name="Tunlid A."/>
            <person name="Henrissat B."/>
            <person name="Grigoriev I.V."/>
            <person name="Hibbett D.S."/>
            <person name="Martin F."/>
            <person name="Nordberg H.P."/>
            <person name="Cantor M.N."/>
            <person name="Hua S.X."/>
        </authorList>
    </citation>
    <scope>NUCLEOTIDE SEQUENCE [LARGE SCALE GENOMIC DNA]</scope>
    <source>
        <strain evidence="4 5">LaAM-08-1</strain>
    </source>
</reference>
<dbReference type="PROSITE" id="PS50966">
    <property type="entry name" value="ZF_SWIM"/>
    <property type="match status" value="1"/>
</dbReference>
<dbReference type="InterPro" id="IPR018289">
    <property type="entry name" value="MULE_transposase_dom"/>
</dbReference>
<keyword evidence="1" id="KW-0862">Zinc</keyword>
<dbReference type="STRING" id="1095629.A0A0C9WLD4"/>
<gene>
    <name evidence="4" type="ORF">K443DRAFT_15434</name>
</gene>
<dbReference type="Proteomes" id="UP000054477">
    <property type="component" value="Unassembled WGS sequence"/>
</dbReference>
<evidence type="ECO:0000256" key="1">
    <source>
        <dbReference type="PROSITE-ProRule" id="PRU00325"/>
    </source>
</evidence>
<dbReference type="InterPro" id="IPR007527">
    <property type="entry name" value="Znf_SWIM"/>
</dbReference>
<organism evidence="4 5">
    <name type="scientific">Laccaria amethystina LaAM-08-1</name>
    <dbReference type="NCBI Taxonomy" id="1095629"/>
    <lineage>
        <taxon>Eukaryota</taxon>
        <taxon>Fungi</taxon>
        <taxon>Dikarya</taxon>
        <taxon>Basidiomycota</taxon>
        <taxon>Agaricomycotina</taxon>
        <taxon>Agaricomycetes</taxon>
        <taxon>Agaricomycetidae</taxon>
        <taxon>Agaricales</taxon>
        <taxon>Agaricineae</taxon>
        <taxon>Hydnangiaceae</taxon>
        <taxon>Laccaria</taxon>
    </lineage>
</organism>
<accession>A0A0C9WLD4</accession>
<protein>
    <recommendedName>
        <fullName evidence="3">SWIM-type domain-containing protein</fullName>
    </recommendedName>
</protein>
<feature type="domain" description="SWIM-type" evidence="3">
    <location>
        <begin position="788"/>
        <end position="821"/>
    </location>
</feature>
<feature type="compositionally biased region" description="Acidic residues" evidence="2">
    <location>
        <begin position="863"/>
        <end position="891"/>
    </location>
</feature>
<evidence type="ECO:0000259" key="3">
    <source>
        <dbReference type="PROSITE" id="PS50966"/>
    </source>
</evidence>
<evidence type="ECO:0000313" key="4">
    <source>
        <dbReference type="EMBL" id="KIJ90195.1"/>
    </source>
</evidence>
<dbReference type="AlphaFoldDB" id="A0A0C9WLD4"/>
<reference evidence="5" key="2">
    <citation type="submission" date="2015-01" db="EMBL/GenBank/DDBJ databases">
        <title>Evolutionary Origins and Diversification of the Mycorrhizal Mutualists.</title>
        <authorList>
            <consortium name="DOE Joint Genome Institute"/>
            <consortium name="Mycorrhizal Genomics Consortium"/>
            <person name="Kohler A."/>
            <person name="Kuo A."/>
            <person name="Nagy L.G."/>
            <person name="Floudas D."/>
            <person name="Copeland A."/>
            <person name="Barry K.W."/>
            <person name="Cichocki N."/>
            <person name="Veneault-Fourrey C."/>
            <person name="LaButti K."/>
            <person name="Lindquist E.A."/>
            <person name="Lipzen A."/>
            <person name="Lundell T."/>
            <person name="Morin E."/>
            <person name="Murat C."/>
            <person name="Riley R."/>
            <person name="Ohm R."/>
            <person name="Sun H."/>
            <person name="Tunlid A."/>
            <person name="Henrissat B."/>
            <person name="Grigoriev I.V."/>
            <person name="Hibbett D.S."/>
            <person name="Martin F."/>
        </authorList>
    </citation>
    <scope>NUCLEOTIDE SEQUENCE [LARGE SCALE GENOMIC DNA]</scope>
    <source>
        <strain evidence="5">LaAM-08-1</strain>
    </source>
</reference>
<keyword evidence="1" id="KW-0479">Metal-binding</keyword>
<proteinExistence type="predicted"/>
<keyword evidence="5" id="KW-1185">Reference proteome</keyword>
<feature type="region of interest" description="Disordered" evidence="2">
    <location>
        <begin position="857"/>
        <end position="894"/>
    </location>
</feature>
<feature type="region of interest" description="Disordered" evidence="2">
    <location>
        <begin position="1"/>
        <end position="23"/>
    </location>
</feature>
<feature type="region of interest" description="Disordered" evidence="2">
    <location>
        <begin position="37"/>
        <end position="102"/>
    </location>
</feature>
<name>A0A0C9WLD4_9AGAR</name>
<dbReference type="OrthoDB" id="3262412at2759"/>
<feature type="compositionally biased region" description="Basic and acidic residues" evidence="2">
    <location>
        <begin position="62"/>
        <end position="74"/>
    </location>
</feature>
<dbReference type="GO" id="GO:0008270">
    <property type="term" value="F:zinc ion binding"/>
    <property type="evidence" value="ECO:0007669"/>
    <property type="project" value="UniProtKB-KW"/>
</dbReference>
<feature type="compositionally biased region" description="Acidic residues" evidence="2">
    <location>
        <begin position="93"/>
        <end position="102"/>
    </location>
</feature>
<evidence type="ECO:0000256" key="2">
    <source>
        <dbReference type="SAM" id="MobiDB-lite"/>
    </source>
</evidence>